<keyword evidence="2" id="KW-0812">Transmembrane</keyword>
<proteinExistence type="predicted"/>
<organism evidence="4 5">
    <name type="scientific">Parachitinimonas caeni</name>
    <dbReference type="NCBI Taxonomy" id="3031301"/>
    <lineage>
        <taxon>Bacteria</taxon>
        <taxon>Pseudomonadati</taxon>
        <taxon>Pseudomonadota</taxon>
        <taxon>Betaproteobacteria</taxon>
        <taxon>Neisseriales</taxon>
        <taxon>Chitinibacteraceae</taxon>
        <taxon>Parachitinimonas</taxon>
    </lineage>
</organism>
<dbReference type="PANTHER" id="PTHR38690:SF1">
    <property type="entry name" value="PROTEASE"/>
    <property type="match status" value="1"/>
</dbReference>
<dbReference type="Pfam" id="PF13116">
    <property type="entry name" value="YhdP"/>
    <property type="match status" value="1"/>
</dbReference>
<evidence type="ECO:0000313" key="4">
    <source>
        <dbReference type="EMBL" id="MDK2126103.1"/>
    </source>
</evidence>
<evidence type="ECO:0000313" key="5">
    <source>
        <dbReference type="Proteomes" id="UP001172778"/>
    </source>
</evidence>
<feature type="compositionally biased region" description="Basic and acidic residues" evidence="1">
    <location>
        <begin position="1282"/>
        <end position="1303"/>
    </location>
</feature>
<protein>
    <submittedName>
        <fullName evidence="4">YhdP family protein</fullName>
    </submittedName>
</protein>
<evidence type="ECO:0000256" key="2">
    <source>
        <dbReference type="SAM" id="Phobius"/>
    </source>
</evidence>
<dbReference type="PANTHER" id="PTHR38690">
    <property type="entry name" value="PROTEASE-RELATED"/>
    <property type="match status" value="1"/>
</dbReference>
<feature type="transmembrane region" description="Helical" evidence="2">
    <location>
        <begin position="21"/>
        <end position="50"/>
    </location>
</feature>
<sequence>MSQALGPSLIRRSWNRLVRFIYWHYAALKWAAIACLTLMVVVVSVLQFWIFPRLDSYRPRIAAEISEAVGRKVEIAHMRGGWRGVRPYVEIDGFSLLTKSGHSALTLKQAEATLLWWPLLWGALRFDTLTAHGPTLEFSRNAEGRLFVAGLPLDDGPSDGSMANWLLKQHSVSIQNATLIWRDEKRQAAPLVLAGVNFELDNFLFGRHQFELQVTPPAELAGTLTASGELHGHDVKQLNDWSGKATLEVQNVNLAPWRAWISYPIDVQSGRGRIKLTGAFAKAQLNELDSTLALNNVSSRLAPDLELLAFSEISGQARWRQSEQSRELELSHLKLTTAQGGSILSEAGGRLQLHPSGGGELGLTKFTLPAVSGLMGGLPLPADVRKSLSSLRPHGSIDSFGAHWEGDWREPRHYQASFAFSGLGLDAPEPIPSVGLLDGEASVTESGGAVKLKSKHLRLTTKLFLEPLEFTELLAEAQWSRAKEKVEVTVPKLALANDHMSLSAKATYRYEGQGAGWLDLDALVPKAEASKVYKYIPNSVAPDTVEWLRTSLLTGHAHDAKFKLTGPLEAFPFDGDKNGIFRVDAKASGVELDYGKGWPRISNVGGDLLFHGNLMQIDTHSGQVFGARLGKVRSTIQSLEHSDSIQIEGEASGPTNDFLRYVRESPINEAMEGFLDHASAQGEGNLRLKLDIPLINADATKVQGRFAYERNAIDFGPQIPKLEQARGELSFTEKALQLKGGTAQILGGSSVLNVGTDSDGTVRIAATGKVDANLAARRYALPQAELIRGVTDYKADLEVRSQGTSVSIDSSLQGVALAAPAPLGKEASDSIPLRIQLNMAQGEADHWQVAYDKLVGADLYLRGSGKDMQIERGQINLGPTQLAARRQGLWVNGSLPQLNADVWHDFVGRLPESAGSGGGVATPPVSGVDLKLGKLQVFGKQLNQLWLRATPASGGWQMQVASKEATGNIHWNGQGRGKLVAKLSALHMPLPQVAGSAAAAVSNEEPEQLPAMDVTVEDFQYRDRKLGRLEVKAQQQRENWHIEKLSIANPEGRLDMDGVWRVAGNDSRTSVKVNVDSSNIGKLLERFGYPEAMRRGSGSLAGEVSWNGSPLSPDFASMSGSARIAVGPGQFSKIEPGVGRLLGILSLQSLPRRITLDFRDVFSEGFAFDKISGDSKISKGVIATDNLVIIGPAAQILFRGEADMGKETQKLTVRIVPTLSDSVALAAGVALANPIVGVTAFLLQKVLKDPIGQLVAYEYEITGKWEDPKIVRVGSGETVELNADKPKEADKPAVADKPVEGAP</sequence>
<keyword evidence="5" id="KW-1185">Reference proteome</keyword>
<feature type="region of interest" description="Disordered" evidence="1">
    <location>
        <begin position="1281"/>
        <end position="1303"/>
    </location>
</feature>
<comment type="caution">
    <text evidence="4">The sequence shown here is derived from an EMBL/GenBank/DDBJ whole genome shotgun (WGS) entry which is preliminary data.</text>
</comment>
<keyword evidence="2" id="KW-0472">Membrane</keyword>
<keyword evidence="2" id="KW-1133">Transmembrane helix</keyword>
<dbReference type="InterPro" id="IPR011836">
    <property type="entry name" value="YhdP"/>
</dbReference>
<dbReference type="EMBL" id="JARRAF010000031">
    <property type="protein sequence ID" value="MDK2126103.1"/>
    <property type="molecule type" value="Genomic_DNA"/>
</dbReference>
<dbReference type="RefSeq" id="WP_284102418.1">
    <property type="nucleotide sequence ID" value="NZ_JARRAF010000031.1"/>
</dbReference>
<gene>
    <name evidence="4" type="ORF">PZA18_18835</name>
</gene>
<dbReference type="NCBIfam" id="TIGR02099">
    <property type="entry name" value="YhdP family protein"/>
    <property type="match status" value="1"/>
</dbReference>
<reference evidence="4" key="1">
    <citation type="submission" date="2023-03" db="EMBL/GenBank/DDBJ databases">
        <title>Chitinimonas shenzhenensis gen. nov., sp. nov., a novel member of family Burkholderiaceae isolated from activated sludge collected in Shen Zhen, China.</title>
        <authorList>
            <person name="Wang X."/>
        </authorList>
    </citation>
    <scope>NUCLEOTIDE SEQUENCE</scope>
    <source>
        <strain evidence="4">DQS-5</strain>
    </source>
</reference>
<evidence type="ECO:0000259" key="3">
    <source>
        <dbReference type="Pfam" id="PF13116"/>
    </source>
</evidence>
<dbReference type="InterPro" id="IPR025263">
    <property type="entry name" value="YhdP_central"/>
</dbReference>
<evidence type="ECO:0000256" key="1">
    <source>
        <dbReference type="SAM" id="MobiDB-lite"/>
    </source>
</evidence>
<feature type="domain" description="YhdP central" evidence="3">
    <location>
        <begin position="27"/>
        <end position="1270"/>
    </location>
</feature>
<dbReference type="Proteomes" id="UP001172778">
    <property type="component" value="Unassembled WGS sequence"/>
</dbReference>
<accession>A0ABT7E1B4</accession>
<name>A0ABT7E1B4_9NEIS</name>